<feature type="region of interest" description="Disordered" evidence="3">
    <location>
        <begin position="108"/>
        <end position="180"/>
    </location>
</feature>
<evidence type="ECO:0000256" key="1">
    <source>
        <dbReference type="ARBA" id="ARBA00008839"/>
    </source>
</evidence>
<sequence length="1513" mass="167744">MERKQRKDEKMNQRRGLTGMSTLSESINTDDQDLKDEDQIQLQSIQSNSNSKITGSGPRRAAVLNSRALSLKERLQKWREEKQKLLEQKKKQPPAFVVKTVEHKSDFHLYRGPSKNSKKQSKSEINFNFVESHKDKPVQLTGNHIELSHEGRKNPASTSSTRQTSKKLSQADIKKVPTKAQTTKIARQALKTEEPIGKPVGVKKVLTRGAKSSLDLHSSTRQSKPSSRLVKGDLHLRMTAAAAAKKQENSEKPKEFLRAKPHHFPTGRATRSQTKQANSERDNEVSCSASSTLKKSTSALIISAQPHNVFSEQRQALDHIFTVTDSDINYKMEESPRKKPRKSITRGIPHNNGPEKSIINGNTSNDSDDQSDKVDSVCARKTRRSIFKSKEEADVDANTKNTPSAKKERSLTSDVVSQRSHTKSSPNGKSSQCTALYLEINTNSPKTGTPDKRLRSKVLSETASSAEEQTESEAEPPRKESLVTKDSGQHLKAKEYMVSTSEDEPAVLDDQGTAISVRKSRRSKVNNCSRTPKHPVAKSIFAGISSEEEQDIGVLEVKSTPSKRTRRSVLKISTYQEDQIQERENILPQKPADQSVIKKEVSGEEEITNLAVICTPGKSPRRTVLKLPLKEDDQSDSSDSSIQARITPRRKSLARLATTSDDGAVSNPSSCQKKYTPRTKPRRSVVSVMSECSLKEKNCATVLTDENSKLDSNNIEKEIRVTPLRMSRRLVAAPAVGEKLDLSNTNSDSDHCNLNSMKTTRSTRSECSVSIPLERDTVFTNVKSDQTNAHLISMTAIPMEVENCIGNADKHVDENIDYQKQSESEDGHEADTHVSPTADSVFKESKQYNRRKSVGSKMRRVTCSGIGNSGSKRKSGKKTPKSALCQSRMRSRGSTTPTIFSPLTRRRKSTSTVVSVSEEGTSNLRGENVFDQATTPNSSFAENQFPISEPEVRRKSVRRSMRNDVIGREGMFHSTVYLLGKPVSTEAETGPLQELTVEKVEGETSYIEVPLDESGSSVKNISPLKSPTDRLEVSCESQRGTTIKSITSSNSSVETEPFTPRKSCNVTRASQESMPSVEATPDLPPRVAVRGFKTPFQAPRSAVRTKSSSTRLRRKTEHSTPSRSPEEMIKILERSPMIEMTRRRSRHVSSPASIVPSQLDLVEKQPVTSNEDLGSADASAMDTSLRKKCSEEEPAFGSTTDPHVLERVKHFRGILTAETERLYQLCKTWDEIGVYTFGISEDILGQIRTTVGKAQLLIAQRFKQFSGLVDNCEFNLGEQKTRPEDLQGFWEMIYFQVEDVDGLFKQLKALQDNNWEKPKSPPKLILKKKPIARKAAKPKGVSNFHAFRQEIMKRKAQKSAASVQLNNAVLTDSSTSVEGDQKEAEQARQNLEFDGVFFKVTSPARTSKGKRATLGSHTNSPEAIVSDQDDVKHTDVSPEVFSQASKPYSTPPVAANKENEVNSQGDSTPVLAAKDIPMSQAKLGISGKRLSYVPVVPSPLLRDTTGITAHKKL</sequence>
<feature type="region of interest" description="Disordered" evidence="3">
    <location>
        <begin position="1096"/>
        <end position="1125"/>
    </location>
</feature>
<dbReference type="PANTHER" id="PTHR12353">
    <property type="entry name" value="DISKS LARGE-ASSOCIATED PROTEIN DAP SAP90/PSD-95-ASSOCIATED PROTEIN"/>
    <property type="match status" value="1"/>
</dbReference>
<feature type="region of interest" description="Disordered" evidence="3">
    <location>
        <begin position="331"/>
        <end position="532"/>
    </location>
</feature>
<feature type="compositionally biased region" description="Low complexity" evidence="3">
    <location>
        <begin position="40"/>
        <end position="51"/>
    </location>
</feature>
<evidence type="ECO:0008006" key="6">
    <source>
        <dbReference type="Google" id="ProtNLM"/>
    </source>
</evidence>
<name>A0AAE0YCV7_9GAST</name>
<evidence type="ECO:0000256" key="2">
    <source>
        <dbReference type="SAM" id="Coils"/>
    </source>
</evidence>
<feature type="compositionally biased region" description="Basic and acidic residues" evidence="3">
    <location>
        <begin position="475"/>
        <end position="495"/>
    </location>
</feature>
<keyword evidence="5" id="KW-1185">Reference proteome</keyword>
<dbReference type="InterPro" id="IPR005026">
    <property type="entry name" value="SAPAP"/>
</dbReference>
<feature type="coiled-coil region" evidence="2">
    <location>
        <begin position="61"/>
        <end position="92"/>
    </location>
</feature>
<feature type="compositionally biased region" description="Basic residues" evidence="3">
    <location>
        <begin position="871"/>
        <end position="880"/>
    </location>
</feature>
<dbReference type="Pfam" id="PF03359">
    <property type="entry name" value="GKAP"/>
    <property type="match status" value="1"/>
</dbReference>
<feature type="region of interest" description="Disordered" evidence="3">
    <location>
        <begin position="201"/>
        <end position="228"/>
    </location>
</feature>
<accession>A0AAE0YCV7</accession>
<feature type="region of interest" description="Disordered" evidence="3">
    <location>
        <begin position="1404"/>
        <end position="1427"/>
    </location>
</feature>
<feature type="region of interest" description="Disordered" evidence="3">
    <location>
        <begin position="819"/>
        <end position="920"/>
    </location>
</feature>
<feature type="compositionally biased region" description="Polar residues" evidence="3">
    <location>
        <begin position="412"/>
        <end position="447"/>
    </location>
</feature>
<proteinExistence type="inferred from homology"/>
<feature type="compositionally biased region" description="Polar residues" evidence="3">
    <location>
        <begin position="155"/>
        <end position="168"/>
    </location>
</feature>
<feature type="region of interest" description="Disordered" evidence="3">
    <location>
        <begin position="243"/>
        <end position="290"/>
    </location>
</feature>
<feature type="compositionally biased region" description="Basic residues" evidence="3">
    <location>
        <begin position="848"/>
        <end position="860"/>
    </location>
</feature>
<dbReference type="Proteomes" id="UP001283361">
    <property type="component" value="Unassembled WGS sequence"/>
</dbReference>
<feature type="region of interest" description="Disordered" evidence="3">
    <location>
        <begin position="1"/>
        <end position="59"/>
    </location>
</feature>
<comment type="caution">
    <text evidence="4">The sequence shown here is derived from an EMBL/GenBank/DDBJ whole genome shotgun (WGS) entry which is preliminary data.</text>
</comment>
<feature type="region of interest" description="Disordered" evidence="3">
    <location>
        <begin position="627"/>
        <end position="682"/>
    </location>
</feature>
<protein>
    <recommendedName>
        <fullName evidence="6">Disks large-associated protein 5</fullName>
    </recommendedName>
</protein>
<feature type="compositionally biased region" description="Polar residues" evidence="3">
    <location>
        <begin position="892"/>
        <end position="901"/>
    </location>
</feature>
<dbReference type="EMBL" id="JAWDGP010006457">
    <property type="protein sequence ID" value="KAK3740858.1"/>
    <property type="molecule type" value="Genomic_DNA"/>
</dbReference>
<feature type="compositionally biased region" description="Basic and acidic residues" evidence="3">
    <location>
        <begin position="245"/>
        <end position="258"/>
    </location>
</feature>
<feature type="region of interest" description="Disordered" evidence="3">
    <location>
        <begin position="1440"/>
        <end position="1468"/>
    </location>
</feature>
<feature type="compositionally biased region" description="Basic and acidic residues" evidence="3">
    <location>
        <begin position="820"/>
        <end position="832"/>
    </location>
</feature>
<feature type="compositionally biased region" description="Polar residues" evidence="3">
    <location>
        <begin position="215"/>
        <end position="226"/>
    </location>
</feature>
<gene>
    <name evidence="4" type="ORF">RRG08_011320</name>
</gene>
<dbReference type="GO" id="GO:0023052">
    <property type="term" value="P:signaling"/>
    <property type="evidence" value="ECO:0007669"/>
    <property type="project" value="InterPro"/>
</dbReference>
<evidence type="ECO:0000256" key="3">
    <source>
        <dbReference type="SAM" id="MobiDB-lite"/>
    </source>
</evidence>
<comment type="similarity">
    <text evidence="1">Belongs to the SAPAP family.</text>
</comment>
<reference evidence="4" key="1">
    <citation type="journal article" date="2023" name="G3 (Bethesda)">
        <title>A reference genome for the long-term kleptoplast-retaining sea slug Elysia crispata morphotype clarki.</title>
        <authorList>
            <person name="Eastman K.E."/>
            <person name="Pendleton A.L."/>
            <person name="Shaikh M.A."/>
            <person name="Suttiyut T."/>
            <person name="Ogas R."/>
            <person name="Tomko P."/>
            <person name="Gavelis G."/>
            <person name="Widhalm J.R."/>
            <person name="Wisecaver J.H."/>
        </authorList>
    </citation>
    <scope>NUCLEOTIDE SEQUENCE</scope>
    <source>
        <strain evidence="4">ECLA1</strain>
    </source>
</reference>
<dbReference type="PANTHER" id="PTHR12353:SF1">
    <property type="entry name" value="DISKS LARGE-ASSOCIATED PROTEIN 5"/>
    <property type="match status" value="1"/>
</dbReference>
<feature type="compositionally biased region" description="Basic and acidic residues" evidence="3">
    <location>
        <begin position="1"/>
        <end position="12"/>
    </location>
</feature>
<evidence type="ECO:0000313" key="4">
    <source>
        <dbReference type="EMBL" id="KAK3740858.1"/>
    </source>
</evidence>
<feature type="region of interest" description="Disordered" evidence="3">
    <location>
        <begin position="742"/>
        <end position="764"/>
    </location>
</feature>
<evidence type="ECO:0000313" key="5">
    <source>
        <dbReference type="Proteomes" id="UP001283361"/>
    </source>
</evidence>
<keyword evidence="2" id="KW-0175">Coiled coil</keyword>
<organism evidence="4 5">
    <name type="scientific">Elysia crispata</name>
    <name type="common">lettuce slug</name>
    <dbReference type="NCBI Taxonomy" id="231223"/>
    <lineage>
        <taxon>Eukaryota</taxon>
        <taxon>Metazoa</taxon>
        <taxon>Spiralia</taxon>
        <taxon>Lophotrochozoa</taxon>
        <taxon>Mollusca</taxon>
        <taxon>Gastropoda</taxon>
        <taxon>Heterobranchia</taxon>
        <taxon>Euthyneura</taxon>
        <taxon>Panpulmonata</taxon>
        <taxon>Sacoglossa</taxon>
        <taxon>Placobranchoidea</taxon>
        <taxon>Plakobranchidae</taxon>
        <taxon>Elysia</taxon>
    </lineage>
</organism>
<feature type="compositionally biased region" description="Polar residues" evidence="3">
    <location>
        <begin position="657"/>
        <end position="673"/>
    </location>
</feature>